<accession>A0A1G6HFI2</accession>
<proteinExistence type="predicted"/>
<sequence>MATATPATRPTLTIAIPCYNSADYMDHCVESLLVGADDIEIIIVNDGSTKDDTPAKADAWAERHPGLIRVIHQENAGHGGAVNAGLAAATGHYFRVVDSDDWLDRDALSLLMTKLRLSLSKETPVDLFVTNYVYEHIATASRKVITYRGPLPVNRPFSWDEIGHFGRGQNILMHAATFRTQVLRDSGLKLPEHTFYVDNIFVYVPLPHVRTLYYLPVDLYSYFIGRDDQSVNEPVMISRLDQQMRITDVMFEAYRLPDDVPNKRLARYMASYLALIIAASSTIALLKGGEEGLQQRREMWERFHRHDPEMATRLGRHHIVYGSNLPGPAGRRLSLAGYRLAQKLYHFN</sequence>
<reference evidence="4 5" key="1">
    <citation type="submission" date="2016-06" db="EMBL/GenBank/DDBJ databases">
        <authorList>
            <person name="Olsen C.W."/>
            <person name="Carey S."/>
            <person name="Hinshaw L."/>
            <person name="Karasin A.I."/>
        </authorList>
    </citation>
    <scope>NUCLEOTIDE SEQUENCE [LARGE SCALE GENOMIC DNA]</scope>
    <source>
        <strain evidence="4 5">LZ-22</strain>
    </source>
</reference>
<dbReference type="RefSeq" id="WP_092612125.1">
    <property type="nucleotide sequence ID" value="NZ_FMYF01000009.1"/>
</dbReference>
<dbReference type="AlphaFoldDB" id="A0A1G6HFI2"/>
<name>A0A1G6HFI2_9ACTN</name>
<keyword evidence="1" id="KW-0328">Glycosyltransferase</keyword>
<dbReference type="PANTHER" id="PTHR22916:SF51">
    <property type="entry name" value="GLYCOSYLTRANSFERASE EPSH-RELATED"/>
    <property type="match status" value="1"/>
</dbReference>
<dbReference type="Pfam" id="PF00535">
    <property type="entry name" value="Glycos_transf_2"/>
    <property type="match status" value="1"/>
</dbReference>
<keyword evidence="5" id="KW-1185">Reference proteome</keyword>
<dbReference type="Gene3D" id="3.90.550.10">
    <property type="entry name" value="Spore Coat Polysaccharide Biosynthesis Protein SpsA, Chain A"/>
    <property type="match status" value="1"/>
</dbReference>
<dbReference type="PANTHER" id="PTHR22916">
    <property type="entry name" value="GLYCOSYLTRANSFERASE"/>
    <property type="match status" value="1"/>
</dbReference>
<dbReference type="InterPro" id="IPR029044">
    <property type="entry name" value="Nucleotide-diphossugar_trans"/>
</dbReference>
<gene>
    <name evidence="4" type="ORF">GA0111570_10994</name>
</gene>
<dbReference type="CDD" id="cd00761">
    <property type="entry name" value="Glyco_tranf_GTA_type"/>
    <property type="match status" value="1"/>
</dbReference>
<dbReference type="GO" id="GO:0016757">
    <property type="term" value="F:glycosyltransferase activity"/>
    <property type="evidence" value="ECO:0007669"/>
    <property type="project" value="UniProtKB-KW"/>
</dbReference>
<dbReference type="InterPro" id="IPR001173">
    <property type="entry name" value="Glyco_trans_2-like"/>
</dbReference>
<dbReference type="STRING" id="1577474.GA0111570_10994"/>
<dbReference type="EMBL" id="FMYF01000009">
    <property type="protein sequence ID" value="SDB93002.1"/>
    <property type="molecule type" value="Genomic_DNA"/>
</dbReference>
<evidence type="ECO:0000313" key="4">
    <source>
        <dbReference type="EMBL" id="SDB93002.1"/>
    </source>
</evidence>
<feature type="domain" description="Glycosyltransferase 2-like" evidence="3">
    <location>
        <begin position="13"/>
        <end position="115"/>
    </location>
</feature>
<dbReference type="Proteomes" id="UP000199086">
    <property type="component" value="Unassembled WGS sequence"/>
</dbReference>
<organism evidence="4 5">
    <name type="scientific">Raineyella antarctica</name>
    <dbReference type="NCBI Taxonomy" id="1577474"/>
    <lineage>
        <taxon>Bacteria</taxon>
        <taxon>Bacillati</taxon>
        <taxon>Actinomycetota</taxon>
        <taxon>Actinomycetes</taxon>
        <taxon>Propionibacteriales</taxon>
        <taxon>Propionibacteriaceae</taxon>
        <taxon>Raineyella</taxon>
    </lineage>
</organism>
<evidence type="ECO:0000256" key="1">
    <source>
        <dbReference type="ARBA" id="ARBA00022676"/>
    </source>
</evidence>
<keyword evidence="2 4" id="KW-0808">Transferase</keyword>
<evidence type="ECO:0000259" key="3">
    <source>
        <dbReference type="Pfam" id="PF00535"/>
    </source>
</evidence>
<dbReference type="SUPFAM" id="SSF53448">
    <property type="entry name" value="Nucleotide-diphospho-sugar transferases"/>
    <property type="match status" value="1"/>
</dbReference>
<evidence type="ECO:0000313" key="5">
    <source>
        <dbReference type="Proteomes" id="UP000199086"/>
    </source>
</evidence>
<dbReference type="OrthoDB" id="8549922at2"/>
<protein>
    <submittedName>
        <fullName evidence="4">Glycosyltransferase involved in cell wall bisynthesis</fullName>
    </submittedName>
</protein>
<evidence type="ECO:0000256" key="2">
    <source>
        <dbReference type="ARBA" id="ARBA00022679"/>
    </source>
</evidence>